<gene>
    <name evidence="2" type="ORF">QE152_g30478</name>
</gene>
<evidence type="ECO:0000256" key="1">
    <source>
        <dbReference type="SAM" id="MobiDB-lite"/>
    </source>
</evidence>
<dbReference type="CDD" id="cd09272">
    <property type="entry name" value="RNase_HI_RT_Ty1"/>
    <property type="match status" value="1"/>
</dbReference>
<dbReference type="Proteomes" id="UP001458880">
    <property type="component" value="Unassembled WGS sequence"/>
</dbReference>
<dbReference type="AlphaFoldDB" id="A0AAW1JE93"/>
<dbReference type="EMBL" id="JASPKY010000411">
    <property type="protein sequence ID" value="KAK9701596.1"/>
    <property type="molecule type" value="Genomic_DNA"/>
</dbReference>
<organism evidence="2 3">
    <name type="scientific">Popillia japonica</name>
    <name type="common">Japanese beetle</name>
    <dbReference type="NCBI Taxonomy" id="7064"/>
    <lineage>
        <taxon>Eukaryota</taxon>
        <taxon>Metazoa</taxon>
        <taxon>Ecdysozoa</taxon>
        <taxon>Arthropoda</taxon>
        <taxon>Hexapoda</taxon>
        <taxon>Insecta</taxon>
        <taxon>Pterygota</taxon>
        <taxon>Neoptera</taxon>
        <taxon>Endopterygota</taxon>
        <taxon>Coleoptera</taxon>
        <taxon>Polyphaga</taxon>
        <taxon>Scarabaeiformia</taxon>
        <taxon>Scarabaeidae</taxon>
        <taxon>Rutelinae</taxon>
        <taxon>Popillia</taxon>
    </lineage>
</organism>
<name>A0AAW1JE93_POPJA</name>
<dbReference type="PANTHER" id="PTHR11439">
    <property type="entry name" value="GAG-POL-RELATED RETROTRANSPOSON"/>
    <property type="match status" value="1"/>
</dbReference>
<feature type="region of interest" description="Disordered" evidence="1">
    <location>
        <begin position="233"/>
        <end position="273"/>
    </location>
</feature>
<keyword evidence="3" id="KW-1185">Reference proteome</keyword>
<evidence type="ECO:0000313" key="3">
    <source>
        <dbReference type="Proteomes" id="UP001458880"/>
    </source>
</evidence>
<reference evidence="2 3" key="1">
    <citation type="journal article" date="2024" name="BMC Genomics">
        <title>De novo assembly and annotation of Popillia japonica's genome with initial clues to its potential as an invasive pest.</title>
        <authorList>
            <person name="Cucini C."/>
            <person name="Boschi S."/>
            <person name="Funari R."/>
            <person name="Cardaioli E."/>
            <person name="Iannotti N."/>
            <person name="Marturano G."/>
            <person name="Paoli F."/>
            <person name="Bruttini M."/>
            <person name="Carapelli A."/>
            <person name="Frati F."/>
            <person name="Nardi F."/>
        </authorList>
    </citation>
    <scope>NUCLEOTIDE SEQUENCE [LARGE SCALE GENOMIC DNA]</scope>
    <source>
        <strain evidence="2">DMR45628</strain>
    </source>
</reference>
<dbReference type="PANTHER" id="PTHR11439:SF483">
    <property type="entry name" value="PEPTIDE SYNTHASE GLIP-LIKE, PUTATIVE (AFU_ORTHOLOGUE AFUA_3G12920)-RELATED"/>
    <property type="match status" value="1"/>
</dbReference>
<dbReference type="Pfam" id="PF14223">
    <property type="entry name" value="Retrotran_gag_2"/>
    <property type="match status" value="1"/>
</dbReference>
<comment type="caution">
    <text evidence="2">The sequence shown here is derived from an EMBL/GenBank/DDBJ whole genome shotgun (WGS) entry which is preliminary data.</text>
</comment>
<sequence>MVKASTKVKDRINTRRLRMAWREKFNLVQFAGENFGAWSFRIKSILRESEVIKAIEEIDFSRVATNTIKEARAQAILISSVADSHLEYLKEKGNAYLMYKNLEDNFKKRGVRRRLFLRRKLSNIKYNEENSLLNHFVELEEIFSQLKNADNELTEEEKINYVLLSMPKSYEAIATAIETVEDIKLDFVKDRLLGEEEKRKKDTNVVNHKVQSAFLCFGCGKPVHKRYQCPGRRHIGNTQYNPGQPGTSRYQNSGERQERKKYSRRGRGRDQSYHRGWGNKLFIGKRRRRQNSIHVQRTKLSETDIVDETYEKVYTLRALYKLKYINDGRSVPLVGYADADWASDYDRKSTTGYLFKVYNNTVVWKSRKQATVALSTTEAEIVSLCEATVEACWIEKLLFELNIIMKCVTIFEDNQSTMKSVKNSDQKRIKHMDVKFNFVKGLLDVPSSLSNLSVHAK</sequence>
<protein>
    <recommendedName>
        <fullName evidence="4">Copia protein</fullName>
    </recommendedName>
</protein>
<evidence type="ECO:0000313" key="2">
    <source>
        <dbReference type="EMBL" id="KAK9701596.1"/>
    </source>
</evidence>
<accession>A0AAW1JE93</accession>
<evidence type="ECO:0008006" key="4">
    <source>
        <dbReference type="Google" id="ProtNLM"/>
    </source>
</evidence>
<feature type="compositionally biased region" description="Polar residues" evidence="1">
    <location>
        <begin position="236"/>
        <end position="254"/>
    </location>
</feature>
<proteinExistence type="predicted"/>